<name>A0A0A1STT5_9HYPO</name>
<dbReference type="AlphaFoldDB" id="A0A0A1STT5"/>
<dbReference type="InterPro" id="IPR036291">
    <property type="entry name" value="NAD(P)-bd_dom_sf"/>
</dbReference>
<proteinExistence type="predicted"/>
<dbReference type="PANTHER" id="PTHR43431">
    <property type="entry name" value="OXIDOREDUCTASE, SHORT CHAIN DEHYDROGENASE/REDUCTASE FAMILY (AFU_ORTHOLOGUE AFUA_5G14000)"/>
    <property type="match status" value="1"/>
</dbReference>
<dbReference type="Gene3D" id="3.40.50.720">
    <property type="entry name" value="NAD(P)-binding Rossmann-like Domain"/>
    <property type="match status" value="1"/>
</dbReference>
<gene>
    <name evidence="1" type="ORF">VHEMI01706</name>
</gene>
<dbReference type="HOGENOM" id="CLU_010194_17_0_1"/>
<organism evidence="1 2">
    <name type="scientific">[Torrubiella] hemipterigena</name>
    <dbReference type="NCBI Taxonomy" id="1531966"/>
    <lineage>
        <taxon>Eukaryota</taxon>
        <taxon>Fungi</taxon>
        <taxon>Dikarya</taxon>
        <taxon>Ascomycota</taxon>
        <taxon>Pezizomycotina</taxon>
        <taxon>Sordariomycetes</taxon>
        <taxon>Hypocreomycetidae</taxon>
        <taxon>Hypocreales</taxon>
        <taxon>Clavicipitaceae</taxon>
        <taxon>Clavicipitaceae incertae sedis</taxon>
        <taxon>'Torrubiella' clade</taxon>
    </lineage>
</organism>
<dbReference type="Pfam" id="PF00106">
    <property type="entry name" value="adh_short"/>
    <property type="match status" value="1"/>
</dbReference>
<dbReference type="OrthoDB" id="5399006at2759"/>
<evidence type="ECO:0000313" key="2">
    <source>
        <dbReference type="Proteomes" id="UP000039046"/>
    </source>
</evidence>
<sequence length="244" mass="26686">MSSKPFAIIAGVGAGTGAAVAKKFAKEYPVALLARSEQFADSLAAEINAEGGSAVSYKADVSDETSIEAAMNQIRIAFGTKCAAAVFNASSRPFPKPFSWQSPYDLRHGLDISLIGAFLFAKATLPLLLNMADDDEIVPTLIFTGATASVKANAWLQPFNIPKHALRGLAQTLYDEFKPKGVHVAHVIIDGVIRMPLTWWLKPFSSWHAKLDPNAIAQSYWLLHKQHIPHLSQEICIRPFSEKW</sequence>
<dbReference type="InterPro" id="IPR002347">
    <property type="entry name" value="SDR_fam"/>
</dbReference>
<dbReference type="EMBL" id="CDHN01000001">
    <property type="protein sequence ID" value="CEJ81586.1"/>
    <property type="molecule type" value="Genomic_DNA"/>
</dbReference>
<keyword evidence="2" id="KW-1185">Reference proteome</keyword>
<dbReference type="STRING" id="1531966.A0A0A1STT5"/>
<evidence type="ECO:0008006" key="3">
    <source>
        <dbReference type="Google" id="ProtNLM"/>
    </source>
</evidence>
<protein>
    <recommendedName>
        <fullName evidence="3">Oxidoreductase, short chain dehydrogenase/reductase family</fullName>
    </recommendedName>
</protein>
<accession>A0A0A1STT5</accession>
<dbReference type="Proteomes" id="UP000039046">
    <property type="component" value="Unassembled WGS sequence"/>
</dbReference>
<dbReference type="PANTHER" id="PTHR43431:SF7">
    <property type="entry name" value="OXIDOREDUCTASE, SHORT CHAIN DEHYDROGENASE_REDUCTASE FAMILY (AFU_ORTHOLOGUE AFUA_5G14000)"/>
    <property type="match status" value="1"/>
</dbReference>
<dbReference type="SUPFAM" id="SSF51735">
    <property type="entry name" value="NAD(P)-binding Rossmann-fold domains"/>
    <property type="match status" value="1"/>
</dbReference>
<evidence type="ECO:0000313" key="1">
    <source>
        <dbReference type="EMBL" id="CEJ81586.1"/>
    </source>
</evidence>
<reference evidence="1 2" key="1">
    <citation type="journal article" date="2015" name="Genome Announc.">
        <title>Draft Genome Sequence and Gene Annotation of the Entomopathogenic Fungus Verticillium hemipterigenum.</title>
        <authorList>
            <person name="Horn F."/>
            <person name="Habel A."/>
            <person name="Scharf D.H."/>
            <person name="Dworschak J."/>
            <person name="Brakhage A.A."/>
            <person name="Guthke R."/>
            <person name="Hertweck C."/>
            <person name="Linde J."/>
        </authorList>
    </citation>
    <scope>NUCLEOTIDE SEQUENCE [LARGE SCALE GENOMIC DNA]</scope>
</reference>